<dbReference type="CDD" id="cd12278">
    <property type="entry name" value="RRM_eIF3B"/>
    <property type="match status" value="1"/>
</dbReference>
<dbReference type="InterPro" id="IPR000504">
    <property type="entry name" value="RRM_dom"/>
</dbReference>
<keyword evidence="5 6" id="KW-0648">Protein biosynthesis</keyword>
<dbReference type="SMART" id="SM00360">
    <property type="entry name" value="RRM"/>
    <property type="match status" value="1"/>
</dbReference>
<comment type="subcellular location">
    <subcellularLocation>
        <location evidence="1 6 7">Cytoplasm</location>
    </subcellularLocation>
</comment>
<reference evidence="10 11" key="1">
    <citation type="submission" date="2024-06" db="EMBL/GenBank/DDBJ databases">
        <authorList>
            <person name="Kraege A."/>
            <person name="Thomma B."/>
        </authorList>
    </citation>
    <scope>NUCLEOTIDE SEQUENCE [LARGE SCALE GENOMIC DNA]</scope>
</reference>
<dbReference type="Pfam" id="PF08662">
    <property type="entry name" value="eIF2A"/>
    <property type="match status" value="1"/>
</dbReference>
<evidence type="ECO:0000256" key="3">
    <source>
        <dbReference type="ARBA" id="ARBA00022540"/>
    </source>
</evidence>
<dbReference type="InterPro" id="IPR035979">
    <property type="entry name" value="RBD_domain_sf"/>
</dbReference>
<gene>
    <name evidence="10" type="primary">g2819</name>
    <name evidence="10" type="ORF">VP750_LOCUS2415</name>
</gene>
<feature type="domain" description="RRM" evidence="9">
    <location>
        <begin position="62"/>
        <end position="153"/>
    </location>
</feature>
<dbReference type="PANTHER" id="PTHR14068">
    <property type="entry name" value="EUKARYOTIC TRANSLATION INITIATION FACTOR 3 EIF3 -RELATED"/>
    <property type="match status" value="1"/>
</dbReference>
<dbReference type="HAMAP" id="MF_03001">
    <property type="entry name" value="eIF3b"/>
    <property type="match status" value="1"/>
</dbReference>
<proteinExistence type="inferred from homology"/>
<dbReference type="Proteomes" id="UP001497392">
    <property type="component" value="Unassembled WGS sequence"/>
</dbReference>
<dbReference type="PANTHER" id="PTHR14068:SF0">
    <property type="entry name" value="EUKARYOTIC TRANSLATION INITIATION FACTOR 3 SUBUNIT B"/>
    <property type="match status" value="1"/>
</dbReference>
<keyword evidence="11" id="KW-1185">Reference proteome</keyword>
<evidence type="ECO:0000259" key="9">
    <source>
        <dbReference type="PROSITE" id="PS50102"/>
    </source>
</evidence>
<dbReference type="Gene3D" id="2.130.10.10">
    <property type="entry name" value="YVTN repeat-like/Quinoprotein amine dehydrogenase"/>
    <property type="match status" value="2"/>
</dbReference>
<comment type="function">
    <text evidence="6">RNA-binding component of the eukaryotic translation initiation factor 3 (eIF-3) complex, which is involved in protein synthesis of a specialized repertoire of mRNAs and, together with other initiation factors, stimulates binding of mRNA and methionyl-tRNAi to the 40S ribosome. The eIF-3 complex specifically targets and initiates translation of a subset of mRNAs involved in cell proliferation.</text>
</comment>
<dbReference type="InterPro" id="IPR015943">
    <property type="entry name" value="WD40/YVTN_repeat-like_dom_sf"/>
</dbReference>
<evidence type="ECO:0000256" key="2">
    <source>
        <dbReference type="ARBA" id="ARBA00022490"/>
    </source>
</evidence>
<comment type="similarity">
    <text evidence="6 7">Belongs to the eIF-3 subunit B family.</text>
</comment>
<sequence>MATSALLSSEEERLFEGQPKGFPLGDFHLEDVMLPEDDDMGIPSDEDDDLEEEVKTETGFGCVVVLDNLPKVAHEKYDKLAGVVRKVISQVGVSIRGGAEGFHMPQGDDEQRTSKGYAFVEFNTPEEAQAVVQQVNGFKLDKSHTFAVNLFDDVSRYMQVPDEYEAPEDKEFTAPENLWSWMMDPRGRDQFVIRYQDATEICWNDAQRTQAEEVYKRSFWTESFVGWSPHGSYLATMHRQGIALWGGPSFQRLVRFTHQDVSYIEFSPDEKYLLSYSSREPTNPQEKAAMVVNVFDAQTGAKLRKFEGSVEEFAVGSAAMGDGSLKWPIFKWAASGYIARLGKGSISVYDLPDMGLLDKKSLKLEGVHEFAWSPSQPILCAYQTEQAGGNLPARISLIGFPDKTELRQKNLFSVSDVRLFWHPQGDYLAVQVDRFTKTRKSTFTAFELFSVKEKDIPMEVLELQNRNDKVVDFRWEPQGNRFAVLHGEGPKPSLTVYAMKDMSTSQRSVQMLGTQPGKQANCIHWSPMGKNLVLGGLKAMNGQLEFFGVDDMEPYRAAEHFMCTNIEWDPTGRYVATSVTSIHQMENGFNIWLFNGTPLYRVPRDQFFQFGWRPRAPSLLSKEQDAEIAKHLKDYSKRYDEIDSKLLQETDVAIVAERQRMMEEWQEWYQTKEEWLHENQVGLAKLLGERLEEGEYTTEEVTVETVISNIEEVLKT</sequence>
<evidence type="ECO:0000256" key="4">
    <source>
        <dbReference type="ARBA" id="ARBA00022884"/>
    </source>
</evidence>
<dbReference type="InterPro" id="IPR034363">
    <property type="entry name" value="eIF3B_RRM"/>
</dbReference>
<accession>A0ABP1FLC2</accession>
<comment type="subunit">
    <text evidence="6 7">Component of the eukaryotic translation initiation factor 3 (eIF-3) complex.</text>
</comment>
<dbReference type="InterPro" id="IPR013979">
    <property type="entry name" value="TIF_beta_prop-like"/>
</dbReference>
<dbReference type="SUPFAM" id="SSF54928">
    <property type="entry name" value="RNA-binding domain, RBD"/>
    <property type="match status" value="1"/>
</dbReference>
<dbReference type="PROSITE" id="PS50102">
    <property type="entry name" value="RRM"/>
    <property type="match status" value="1"/>
</dbReference>
<dbReference type="Pfam" id="PF00076">
    <property type="entry name" value="RRM_1"/>
    <property type="match status" value="1"/>
</dbReference>
<comment type="caution">
    <text evidence="10">The sequence shown here is derived from an EMBL/GenBank/DDBJ whole genome shotgun (WGS) entry which is preliminary data.</text>
</comment>
<feature type="region of interest" description="Disordered" evidence="8">
    <location>
        <begin position="1"/>
        <end position="22"/>
    </location>
</feature>
<evidence type="ECO:0000256" key="6">
    <source>
        <dbReference type="HAMAP-Rule" id="MF_03001"/>
    </source>
</evidence>
<name>A0ABP1FLC2_9CHLO</name>
<protein>
    <recommendedName>
        <fullName evidence="6 7">Eukaryotic translation initiation factor 3 subunit B</fullName>
        <shortName evidence="6 7">eIF3b</shortName>
    </recommendedName>
    <alternativeName>
        <fullName evidence="6">eIF-3-eta</fullName>
    </alternativeName>
    <alternativeName>
        <fullName evidence="6">eIF3 p110</fullName>
    </alternativeName>
</protein>
<evidence type="ECO:0000256" key="7">
    <source>
        <dbReference type="PIRNR" id="PIRNR036424"/>
    </source>
</evidence>
<dbReference type="InterPro" id="IPR011400">
    <property type="entry name" value="EIF3B"/>
</dbReference>
<comment type="function">
    <text evidence="7">Component of the eukaryotic translation initiation factor 3 (eIF-3) complex, which is involved in protein synthesis and, together with other initiation factors, stimulates binding of mRNA and methionyl-tRNAi to the 40S ribosome.</text>
</comment>
<keyword evidence="2 6" id="KW-0963">Cytoplasm</keyword>
<evidence type="ECO:0000256" key="5">
    <source>
        <dbReference type="ARBA" id="ARBA00022917"/>
    </source>
</evidence>
<dbReference type="PIRSF" id="PIRSF036424">
    <property type="entry name" value="eIF3b"/>
    <property type="match status" value="1"/>
</dbReference>
<keyword evidence="4 6" id="KW-0694">RNA-binding</keyword>
<dbReference type="SUPFAM" id="SSF82171">
    <property type="entry name" value="DPP6 N-terminal domain-like"/>
    <property type="match status" value="1"/>
</dbReference>
<evidence type="ECO:0000256" key="8">
    <source>
        <dbReference type="SAM" id="MobiDB-lite"/>
    </source>
</evidence>
<evidence type="ECO:0000313" key="11">
    <source>
        <dbReference type="Proteomes" id="UP001497392"/>
    </source>
</evidence>
<dbReference type="Gene3D" id="3.30.70.330">
    <property type="match status" value="1"/>
</dbReference>
<keyword evidence="3 6" id="KW-0396">Initiation factor</keyword>
<dbReference type="EMBL" id="CAXHTA020000004">
    <property type="protein sequence ID" value="CAL5220756.1"/>
    <property type="molecule type" value="Genomic_DNA"/>
</dbReference>
<evidence type="ECO:0000256" key="1">
    <source>
        <dbReference type="ARBA" id="ARBA00004496"/>
    </source>
</evidence>
<dbReference type="InterPro" id="IPR012677">
    <property type="entry name" value="Nucleotide-bd_a/b_plait_sf"/>
</dbReference>
<evidence type="ECO:0000313" key="10">
    <source>
        <dbReference type="EMBL" id="CAL5220756.1"/>
    </source>
</evidence>
<organism evidence="10 11">
    <name type="scientific">Coccomyxa viridis</name>
    <dbReference type="NCBI Taxonomy" id="1274662"/>
    <lineage>
        <taxon>Eukaryota</taxon>
        <taxon>Viridiplantae</taxon>
        <taxon>Chlorophyta</taxon>
        <taxon>core chlorophytes</taxon>
        <taxon>Trebouxiophyceae</taxon>
        <taxon>Trebouxiophyceae incertae sedis</taxon>
        <taxon>Coccomyxaceae</taxon>
        <taxon>Coccomyxa</taxon>
    </lineage>
</organism>